<dbReference type="Proteomes" id="UP000248090">
    <property type="component" value="Unassembled WGS sequence"/>
</dbReference>
<dbReference type="NCBIfam" id="NF006775">
    <property type="entry name" value="PRK09290.2-5"/>
    <property type="match status" value="1"/>
</dbReference>
<evidence type="ECO:0000256" key="6">
    <source>
        <dbReference type="ARBA" id="ARBA00023211"/>
    </source>
</evidence>
<evidence type="ECO:0000259" key="7">
    <source>
        <dbReference type="Pfam" id="PF07687"/>
    </source>
</evidence>
<dbReference type="PIRSF" id="PIRSF001235">
    <property type="entry name" value="Amidase_carbamoylase"/>
    <property type="match status" value="1"/>
</dbReference>
<evidence type="ECO:0000313" key="8">
    <source>
        <dbReference type="EMBL" id="PXF32464.1"/>
    </source>
</evidence>
<dbReference type="Pfam" id="PF01546">
    <property type="entry name" value="Peptidase_M20"/>
    <property type="match status" value="1"/>
</dbReference>
<dbReference type="CDD" id="cd03884">
    <property type="entry name" value="M20_bAS"/>
    <property type="match status" value="1"/>
</dbReference>
<dbReference type="EMBL" id="LAPT01000018">
    <property type="protein sequence ID" value="PXF32464.1"/>
    <property type="molecule type" value="Genomic_DNA"/>
</dbReference>
<dbReference type="InterPro" id="IPR002933">
    <property type="entry name" value="Peptidase_M20"/>
</dbReference>
<organism evidence="8 9">
    <name type="scientific">Pokkaliibacter plantistimulans</name>
    <dbReference type="NCBI Taxonomy" id="1635171"/>
    <lineage>
        <taxon>Bacteria</taxon>
        <taxon>Pseudomonadati</taxon>
        <taxon>Pseudomonadota</taxon>
        <taxon>Gammaproteobacteria</taxon>
        <taxon>Oceanospirillales</taxon>
        <taxon>Balneatrichaceae</taxon>
        <taxon>Pokkaliibacter</taxon>
    </lineage>
</organism>
<dbReference type="SUPFAM" id="SSF55031">
    <property type="entry name" value="Bacterial exopeptidase dimerisation domain"/>
    <property type="match status" value="1"/>
</dbReference>
<dbReference type="RefSeq" id="WP_110186217.1">
    <property type="nucleotide sequence ID" value="NZ_CP177354.1"/>
</dbReference>
<keyword evidence="4" id="KW-0479">Metal-binding</keyword>
<name>A0ABX5M0L9_9GAMM</name>
<dbReference type="SUPFAM" id="SSF53187">
    <property type="entry name" value="Zn-dependent exopeptidases"/>
    <property type="match status" value="1"/>
</dbReference>
<feature type="domain" description="Peptidase M20 dimerisation" evidence="7">
    <location>
        <begin position="212"/>
        <end position="303"/>
    </location>
</feature>
<dbReference type="InterPro" id="IPR010158">
    <property type="entry name" value="Amidase_Cbmase"/>
</dbReference>
<proteinExistence type="inferred from homology"/>
<dbReference type="InterPro" id="IPR036264">
    <property type="entry name" value="Bact_exopeptidase_dim_dom"/>
</dbReference>
<accession>A0ABX5M0L9</accession>
<dbReference type="PANTHER" id="PTHR32494:SF19">
    <property type="entry name" value="ALLANTOATE DEIMINASE-RELATED"/>
    <property type="match status" value="1"/>
</dbReference>
<dbReference type="Pfam" id="PF07687">
    <property type="entry name" value="M20_dimer"/>
    <property type="match status" value="1"/>
</dbReference>
<keyword evidence="6" id="KW-0464">Manganese</keyword>
<evidence type="ECO:0000256" key="1">
    <source>
        <dbReference type="ARBA" id="ARBA00001936"/>
    </source>
</evidence>
<dbReference type="Gene3D" id="3.30.70.360">
    <property type="match status" value="1"/>
</dbReference>
<dbReference type="NCBIfam" id="TIGR01879">
    <property type="entry name" value="hydantase"/>
    <property type="match status" value="1"/>
</dbReference>
<evidence type="ECO:0000256" key="3">
    <source>
        <dbReference type="ARBA" id="ARBA00011738"/>
    </source>
</evidence>
<protein>
    <recommendedName>
        <fullName evidence="7">Peptidase M20 dimerisation domain-containing protein</fullName>
    </recommendedName>
</protein>
<comment type="caution">
    <text evidence="8">The sequence shown here is derived from an EMBL/GenBank/DDBJ whole genome shotgun (WGS) entry which is preliminary data.</text>
</comment>
<comment type="cofactor">
    <cofactor evidence="1">
        <name>Mn(2+)</name>
        <dbReference type="ChEBI" id="CHEBI:29035"/>
    </cofactor>
</comment>
<evidence type="ECO:0000313" key="9">
    <source>
        <dbReference type="Proteomes" id="UP000248090"/>
    </source>
</evidence>
<sequence>MMTTQELLARIDALAAISAMEGGLLRAYLTDEHRRANELVATWMQQAGMSTWQDQAGNQWGRYEGSEAGAKALIIGSHLDTVPNAGRYDGMLGVLLGIAAVDHFNRLGQRFPFAIEVVGFGDEEGTRFGSTLLGSRAVSGSWLQEWFAVADKQGVTMAEAFKAFGLDPAEVGKAARHADDVKAYIEVHIEQGVVLESKDLQLGTVTAIAGARRKQVVVKGRAGHAGTTPMDLRFDALVMAAHAITMIERKAKIWNLVATVGRVECLPNAVNVIPGEVRFSVDIRSQDDHERDRAWAEMEAGIRTIVGSRNGDVSISDTHAAPAVPCADWLQQSFNDALAEHGHKAFSLVSGAGHDAMAMADITDVGMLFLRSPGGISHHPAESVIEDDVRASLEVLISAIGRIAAH</sequence>
<comment type="subunit">
    <text evidence="3">Homodimer.</text>
</comment>
<dbReference type="InterPro" id="IPR011650">
    <property type="entry name" value="Peptidase_M20_dimer"/>
</dbReference>
<dbReference type="Gene3D" id="3.40.630.10">
    <property type="entry name" value="Zn peptidases"/>
    <property type="match status" value="1"/>
</dbReference>
<reference evidence="8 9" key="1">
    <citation type="submission" date="2015-03" db="EMBL/GenBank/DDBJ databases">
        <authorList>
            <person name="Krishnan R."/>
            <person name="Midha S."/>
            <person name="Patil P.B."/>
            <person name="Rameshkumar N."/>
        </authorList>
    </citation>
    <scope>NUCLEOTIDE SEQUENCE [LARGE SCALE GENOMIC DNA]</scope>
    <source>
        <strain evidence="8 9">L1E11</strain>
    </source>
</reference>
<comment type="similarity">
    <text evidence="2">Belongs to the peptidase M20 family.</text>
</comment>
<evidence type="ECO:0000256" key="5">
    <source>
        <dbReference type="ARBA" id="ARBA00022801"/>
    </source>
</evidence>
<dbReference type="PANTHER" id="PTHR32494">
    <property type="entry name" value="ALLANTOATE DEIMINASE-RELATED"/>
    <property type="match status" value="1"/>
</dbReference>
<evidence type="ECO:0000256" key="4">
    <source>
        <dbReference type="ARBA" id="ARBA00022723"/>
    </source>
</evidence>
<keyword evidence="5" id="KW-0378">Hydrolase</keyword>
<evidence type="ECO:0000256" key="2">
    <source>
        <dbReference type="ARBA" id="ARBA00006153"/>
    </source>
</evidence>
<gene>
    <name evidence="8" type="ORF">WH50_04360</name>
</gene>
<keyword evidence="9" id="KW-1185">Reference proteome</keyword>